<dbReference type="EMBL" id="CM026428">
    <property type="protein sequence ID" value="KAG0567995.1"/>
    <property type="molecule type" value="Genomic_DNA"/>
</dbReference>
<comment type="caution">
    <text evidence="1">The sequence shown here is derived from an EMBL/GenBank/DDBJ whole genome shotgun (WGS) entry which is preliminary data.</text>
</comment>
<dbReference type="AlphaFoldDB" id="A0A8T0HAT3"/>
<dbReference type="Proteomes" id="UP000822688">
    <property type="component" value="Chromosome 7"/>
</dbReference>
<evidence type="ECO:0000313" key="2">
    <source>
        <dbReference type="Proteomes" id="UP000822688"/>
    </source>
</evidence>
<proteinExistence type="predicted"/>
<evidence type="ECO:0000313" key="1">
    <source>
        <dbReference type="EMBL" id="KAG0567995.1"/>
    </source>
</evidence>
<organism evidence="1 2">
    <name type="scientific">Ceratodon purpureus</name>
    <name type="common">Fire moss</name>
    <name type="synonym">Dicranum purpureum</name>
    <dbReference type="NCBI Taxonomy" id="3225"/>
    <lineage>
        <taxon>Eukaryota</taxon>
        <taxon>Viridiplantae</taxon>
        <taxon>Streptophyta</taxon>
        <taxon>Embryophyta</taxon>
        <taxon>Bryophyta</taxon>
        <taxon>Bryophytina</taxon>
        <taxon>Bryopsida</taxon>
        <taxon>Dicranidae</taxon>
        <taxon>Pseudoditrichales</taxon>
        <taxon>Ditrichaceae</taxon>
        <taxon>Ceratodon</taxon>
    </lineage>
</organism>
<protein>
    <submittedName>
        <fullName evidence="1">Uncharacterized protein</fullName>
    </submittedName>
</protein>
<keyword evidence="2" id="KW-1185">Reference proteome</keyword>
<gene>
    <name evidence="1" type="ORF">KC19_7G178100</name>
</gene>
<sequence length="133" mass="15817">MFTMTIVQLSMFDNISQELRGYVSLLIISEYTFCRDGSEKEVYKEQAMHSNADVTDQSLSSVNLWIYLILTFFGEVPTCRLVHFRAFLDLLYTNWFFLMSPVEQCRCEFNVRVVYALSYICFFTHKYYSDLRL</sequence>
<accession>A0A8T0HAT3</accession>
<reference evidence="1" key="1">
    <citation type="submission" date="2020-06" db="EMBL/GenBank/DDBJ databases">
        <title>WGS assembly of Ceratodon purpureus strain R40.</title>
        <authorList>
            <person name="Carey S.B."/>
            <person name="Jenkins J."/>
            <person name="Shu S."/>
            <person name="Lovell J.T."/>
            <person name="Sreedasyam A."/>
            <person name="Maumus F."/>
            <person name="Tiley G.P."/>
            <person name="Fernandez-Pozo N."/>
            <person name="Barry K."/>
            <person name="Chen C."/>
            <person name="Wang M."/>
            <person name="Lipzen A."/>
            <person name="Daum C."/>
            <person name="Saski C.A."/>
            <person name="Payton A.C."/>
            <person name="Mcbreen J.C."/>
            <person name="Conrad R.E."/>
            <person name="Kollar L.M."/>
            <person name="Olsson S."/>
            <person name="Huttunen S."/>
            <person name="Landis J.B."/>
            <person name="Wickett N.J."/>
            <person name="Johnson M.G."/>
            <person name="Rensing S.A."/>
            <person name="Grimwood J."/>
            <person name="Schmutz J."/>
            <person name="Mcdaniel S.F."/>
        </authorList>
    </citation>
    <scope>NUCLEOTIDE SEQUENCE</scope>
    <source>
        <strain evidence="1">R40</strain>
    </source>
</reference>
<name>A0A8T0HAT3_CERPU</name>